<dbReference type="EMBL" id="CAJVQA010015637">
    <property type="protein sequence ID" value="CAG8738390.1"/>
    <property type="molecule type" value="Genomic_DNA"/>
</dbReference>
<dbReference type="Proteomes" id="UP000789759">
    <property type="component" value="Unassembled WGS sequence"/>
</dbReference>
<keyword evidence="2" id="KW-1185">Reference proteome</keyword>
<feature type="non-terminal residue" evidence="1">
    <location>
        <position position="1"/>
    </location>
</feature>
<comment type="caution">
    <text evidence="1">The sequence shown here is derived from an EMBL/GenBank/DDBJ whole genome shotgun (WGS) entry which is preliminary data.</text>
</comment>
<reference evidence="1" key="1">
    <citation type="submission" date="2021-06" db="EMBL/GenBank/DDBJ databases">
        <authorList>
            <person name="Kallberg Y."/>
            <person name="Tangrot J."/>
            <person name="Rosling A."/>
        </authorList>
    </citation>
    <scope>NUCLEOTIDE SEQUENCE</scope>
    <source>
        <strain evidence="1">FL966</strain>
    </source>
</reference>
<proteinExistence type="predicted"/>
<name>A0A9N9NJ06_9GLOM</name>
<dbReference type="AlphaFoldDB" id="A0A9N9NJ06"/>
<evidence type="ECO:0000313" key="1">
    <source>
        <dbReference type="EMBL" id="CAG8738390.1"/>
    </source>
</evidence>
<dbReference type="OrthoDB" id="2487502at2759"/>
<protein>
    <submittedName>
        <fullName evidence="1">1971_t:CDS:1</fullName>
    </submittedName>
</protein>
<sequence length="194" mass="22307">MSNLSITVHNTNEETKSCTCYNKTKLVAKFEKTSGKKTKIFIRCNSCAQTERQKKKAKKHRLKSSNNKTIKFISSKNTESTSSPPQTIENILSLLLKTTNITYLLLDDEISFNVDDNESDGSEFIYDMHNLEEAVFSKFRNEEIDDLVKFSITIKIEEDLVNEENLFLKLDQQIKDKFHTIIKVFLIPLQKGSG</sequence>
<evidence type="ECO:0000313" key="2">
    <source>
        <dbReference type="Proteomes" id="UP000789759"/>
    </source>
</evidence>
<gene>
    <name evidence="1" type="ORF">CPELLU_LOCUS13944</name>
</gene>
<organism evidence="1 2">
    <name type="scientific">Cetraspora pellucida</name>
    <dbReference type="NCBI Taxonomy" id="1433469"/>
    <lineage>
        <taxon>Eukaryota</taxon>
        <taxon>Fungi</taxon>
        <taxon>Fungi incertae sedis</taxon>
        <taxon>Mucoromycota</taxon>
        <taxon>Glomeromycotina</taxon>
        <taxon>Glomeromycetes</taxon>
        <taxon>Diversisporales</taxon>
        <taxon>Gigasporaceae</taxon>
        <taxon>Cetraspora</taxon>
    </lineage>
</organism>
<accession>A0A9N9NJ06</accession>